<protein>
    <recommendedName>
        <fullName evidence="2">Glycosyltransferase 2-like domain-containing protein</fullName>
    </recommendedName>
</protein>
<organism evidence="1">
    <name type="scientific">marine sediment metagenome</name>
    <dbReference type="NCBI Taxonomy" id="412755"/>
    <lineage>
        <taxon>unclassified sequences</taxon>
        <taxon>metagenomes</taxon>
        <taxon>ecological metagenomes</taxon>
    </lineage>
</organism>
<accession>A0A0F9QDZ9</accession>
<dbReference type="AlphaFoldDB" id="A0A0F9QDZ9"/>
<evidence type="ECO:0008006" key="2">
    <source>
        <dbReference type="Google" id="ProtNLM"/>
    </source>
</evidence>
<proteinExistence type="predicted"/>
<sequence>MIYACYITYNNGDFLAASLYAIAPYVDKIIIIEGPFPDYPEMKADNTKFILWHFDIDYPNKLMLDNVEGLTQVQKRNAYIDLVPDGSWMFIIDGDEIPYGNLEILQGRIKHYDEMGINWVSIKIEEKKDFRFYPRLIKKQPGMKYKGFHWSINEIYEKHEAELGNIKLIHFRDFRHKDVVKDKKWFYNESPESKAEDKEVVLWFNEQVKALNPERFNQLYDISKSVQKIDKRPKKANLKWDKKLGLNR</sequence>
<reference evidence="1" key="1">
    <citation type="journal article" date="2015" name="Nature">
        <title>Complex archaea that bridge the gap between prokaryotes and eukaryotes.</title>
        <authorList>
            <person name="Spang A."/>
            <person name="Saw J.H."/>
            <person name="Jorgensen S.L."/>
            <person name="Zaremba-Niedzwiedzka K."/>
            <person name="Martijn J."/>
            <person name="Lind A.E."/>
            <person name="van Eijk R."/>
            <person name="Schleper C."/>
            <person name="Guy L."/>
            <person name="Ettema T.J."/>
        </authorList>
    </citation>
    <scope>NUCLEOTIDE SEQUENCE</scope>
</reference>
<dbReference type="InterPro" id="IPR029044">
    <property type="entry name" value="Nucleotide-diphossugar_trans"/>
</dbReference>
<evidence type="ECO:0000313" key="1">
    <source>
        <dbReference type="EMBL" id="KKN03468.1"/>
    </source>
</evidence>
<comment type="caution">
    <text evidence="1">The sequence shown here is derived from an EMBL/GenBank/DDBJ whole genome shotgun (WGS) entry which is preliminary data.</text>
</comment>
<gene>
    <name evidence="1" type="ORF">LCGC14_1107320</name>
</gene>
<name>A0A0F9QDZ9_9ZZZZ</name>
<dbReference type="EMBL" id="LAZR01005029">
    <property type="protein sequence ID" value="KKN03468.1"/>
    <property type="molecule type" value="Genomic_DNA"/>
</dbReference>
<dbReference type="SUPFAM" id="SSF53448">
    <property type="entry name" value="Nucleotide-diphospho-sugar transferases"/>
    <property type="match status" value="1"/>
</dbReference>